<proteinExistence type="predicted"/>
<dbReference type="PANTHER" id="PTHR33305:SF11">
    <property type="entry name" value="PROTEIN ETHYLENE INSENSITIVE 3"/>
    <property type="match status" value="1"/>
</dbReference>
<reference evidence="1 3" key="1">
    <citation type="journal article" date="2024" name="G3 (Bethesda)">
        <title>Genome assembly of Hibiscus sabdariffa L. provides insights into metabolisms of medicinal natural products.</title>
        <authorList>
            <person name="Kim T."/>
        </authorList>
    </citation>
    <scope>NUCLEOTIDE SEQUENCE [LARGE SCALE GENOMIC DNA]</scope>
    <source>
        <strain evidence="1">TK-2024</strain>
        <tissue evidence="1">Old leaves</tissue>
    </source>
</reference>
<organism evidence="1 3">
    <name type="scientific">Hibiscus sabdariffa</name>
    <name type="common">roselle</name>
    <dbReference type="NCBI Taxonomy" id="183260"/>
    <lineage>
        <taxon>Eukaryota</taxon>
        <taxon>Viridiplantae</taxon>
        <taxon>Streptophyta</taxon>
        <taxon>Embryophyta</taxon>
        <taxon>Tracheophyta</taxon>
        <taxon>Spermatophyta</taxon>
        <taxon>Magnoliopsida</taxon>
        <taxon>eudicotyledons</taxon>
        <taxon>Gunneridae</taxon>
        <taxon>Pentapetalae</taxon>
        <taxon>rosids</taxon>
        <taxon>malvids</taxon>
        <taxon>Malvales</taxon>
        <taxon>Malvaceae</taxon>
        <taxon>Malvoideae</taxon>
        <taxon>Hibiscus</taxon>
    </lineage>
</organism>
<name>A0ABR2CM87_9ROSI</name>
<evidence type="ECO:0000313" key="1">
    <source>
        <dbReference type="EMBL" id="KAK8520659.1"/>
    </source>
</evidence>
<dbReference type="PANTHER" id="PTHR33305">
    <property type="entry name" value="ETHYLENE INSENSITIVE 3-LIKE 2 PROTEIN"/>
    <property type="match status" value="1"/>
</dbReference>
<gene>
    <name evidence="1" type="ORF">V6N12_004590</name>
    <name evidence="2" type="ORF">V6N12_004605</name>
</gene>
<protein>
    <submittedName>
        <fullName evidence="1">Uncharacterized protein</fullName>
    </submittedName>
</protein>
<sequence>MPWEEMDVDELERRMWRNKMRLERLRDNSKSLESGASSICFSIFPRSASLYSSLGAYRTAKETATWLAIINQEEASTHELYPDSYSSNGGSGSLVINDYCEYDVEGVEDEANFDIVNLNSSNLGIDRMRIIRQPTFPFKGEMVDLDLFNGSNLNVNEEKPVIFSQSFAQPKLDPPSITSVPAPFDDISGLGIPEDGQKTISELMLIYDNNVQVNKNLNPSKKLVTEGQNLLQPKFQPQLDDFFRG</sequence>
<evidence type="ECO:0000313" key="2">
    <source>
        <dbReference type="EMBL" id="KAK8520675.1"/>
    </source>
</evidence>
<dbReference type="EMBL" id="JBBPBM010000049">
    <property type="protein sequence ID" value="KAK8520675.1"/>
    <property type="molecule type" value="Genomic_DNA"/>
</dbReference>
<comment type="caution">
    <text evidence="1">The sequence shown here is derived from an EMBL/GenBank/DDBJ whole genome shotgun (WGS) entry which is preliminary data.</text>
</comment>
<dbReference type="InterPro" id="IPR006957">
    <property type="entry name" value="EIN3"/>
</dbReference>
<dbReference type="Proteomes" id="UP001472677">
    <property type="component" value="Unassembled WGS sequence"/>
</dbReference>
<accession>A0ABR2CM87</accession>
<dbReference type="EMBL" id="JBBPBM010000049">
    <property type="protein sequence ID" value="KAK8520659.1"/>
    <property type="molecule type" value="Genomic_DNA"/>
</dbReference>
<evidence type="ECO:0000313" key="3">
    <source>
        <dbReference type="Proteomes" id="UP001472677"/>
    </source>
</evidence>
<keyword evidence="3" id="KW-1185">Reference proteome</keyword>